<evidence type="ECO:0000256" key="3">
    <source>
        <dbReference type="SAM" id="Phobius"/>
    </source>
</evidence>
<name>A0ABD6EBP1_9BILA</name>
<protein>
    <recommendedName>
        <fullName evidence="4">Strawberry notch AAA domain-containing protein</fullName>
    </recommendedName>
</protein>
<feature type="compositionally biased region" description="Polar residues" evidence="2">
    <location>
        <begin position="92"/>
        <end position="129"/>
    </location>
</feature>
<evidence type="ECO:0000313" key="6">
    <source>
        <dbReference type="Proteomes" id="UP001608902"/>
    </source>
</evidence>
<feature type="region of interest" description="Disordered" evidence="2">
    <location>
        <begin position="401"/>
        <end position="437"/>
    </location>
</feature>
<reference evidence="5 6" key="1">
    <citation type="submission" date="2024-08" db="EMBL/GenBank/DDBJ databases">
        <title>Gnathostoma spinigerum genome.</title>
        <authorList>
            <person name="Gonzalez-Bertolin B."/>
            <person name="Monzon S."/>
            <person name="Zaballos A."/>
            <person name="Jimenez P."/>
            <person name="Dekumyoy P."/>
            <person name="Varona S."/>
            <person name="Cuesta I."/>
            <person name="Sumanam S."/>
            <person name="Adisakwattana P."/>
            <person name="Gasser R.B."/>
            <person name="Hernandez-Gonzalez A."/>
            <person name="Young N.D."/>
            <person name="Perteguer M.J."/>
        </authorList>
    </citation>
    <scope>NUCLEOTIDE SEQUENCE [LARGE SCALE GENOMIC DNA]</scope>
    <source>
        <strain evidence="5">AL3</strain>
        <tissue evidence="5">Liver</tissue>
    </source>
</reference>
<dbReference type="InterPro" id="IPR039187">
    <property type="entry name" value="SNO_AAA"/>
</dbReference>
<keyword evidence="3" id="KW-1133">Transmembrane helix</keyword>
<keyword evidence="3" id="KW-0472">Membrane</keyword>
<dbReference type="InterPro" id="IPR026741">
    <property type="entry name" value="SNO"/>
</dbReference>
<accession>A0ABD6EBP1</accession>
<comment type="caution">
    <text evidence="5">The sequence shown here is derived from an EMBL/GenBank/DDBJ whole genome shotgun (WGS) entry which is preliminary data.</text>
</comment>
<evidence type="ECO:0000256" key="1">
    <source>
        <dbReference type="SAM" id="Coils"/>
    </source>
</evidence>
<dbReference type="Pfam" id="PF13872">
    <property type="entry name" value="AAA_34"/>
    <property type="match status" value="1"/>
</dbReference>
<dbReference type="AlphaFoldDB" id="A0ABD6EBP1"/>
<dbReference type="Proteomes" id="UP001608902">
    <property type="component" value="Unassembled WGS sequence"/>
</dbReference>
<evidence type="ECO:0000256" key="2">
    <source>
        <dbReference type="SAM" id="MobiDB-lite"/>
    </source>
</evidence>
<keyword evidence="3" id="KW-0812">Transmembrane</keyword>
<proteinExistence type="predicted"/>
<dbReference type="PANTHER" id="PTHR12706">
    <property type="entry name" value="STRAWBERRY NOTCH-RELATED"/>
    <property type="match status" value="1"/>
</dbReference>
<evidence type="ECO:0000259" key="4">
    <source>
        <dbReference type="Pfam" id="PF13872"/>
    </source>
</evidence>
<feature type="domain" description="Strawberry notch AAA" evidence="4">
    <location>
        <begin position="661"/>
        <end position="833"/>
    </location>
</feature>
<feature type="region of interest" description="Disordered" evidence="2">
    <location>
        <begin position="82"/>
        <end position="129"/>
    </location>
</feature>
<keyword evidence="1" id="KW-0175">Coiled coil</keyword>
<dbReference type="PANTHER" id="PTHR12706:SF30">
    <property type="entry name" value="PROTEIN STRAWBERRY NOTCH-RELATED"/>
    <property type="match status" value="1"/>
</dbReference>
<dbReference type="InterPro" id="IPR027417">
    <property type="entry name" value="P-loop_NTPase"/>
</dbReference>
<keyword evidence="6" id="KW-1185">Reference proteome</keyword>
<feature type="coiled-coil region" evidence="1">
    <location>
        <begin position="605"/>
        <end position="640"/>
    </location>
</feature>
<sequence length="846" mass="92732">MGDLLSAALTEAGLDEFLSEPSSPDDRLFENIVPVNQTSNNVGTSFHEECILQPSCSQELHLPRSDSAESIESIRDIKQVSDEGREIRNCPQAKSSDSSPLVKQSASNCGESSRGPVNSVLSKSNQTNSDQTIYARSLSTKQPNLKRLPADHLDVARCLTNRTSPLSHGETQTTHPKQIEKIAMCDSAKSPSSRQIPGTSPPELFVECDLTDRTTQSTQFTTEDVPSGTHRSFTYGPAILRSRRSILVDNTKIVRGVSGRTLLQRTNASPVYRAVTGTRTLVRTGPPVRTVIRNQTPINRTATGRSQQRIVVVRQSSPNDTVPYMGHPHETMIRTNSSPHLRTVMVRQNGTIVRRQRAVGQRITEWSGPYATPAFHISRRISSPLRENSQLTCSSFRAERGPRYVASSPSPPLAAYSRSPSHSSCLSQVPPGGGPVLRKVNTSLGSAGSMIMNSPRFAGSNQIRATRDGQPSHAYLALPAVAASAAYPSTLSRSMKRSASSPQTMNGVEEVATTPCSYAETRRDQIGVQTKVSDYDVNSRGGILLTSQSNRLVSHRDRKQQWQVDELLIPSGKVENIKTDESIPVNVAITKGYLLGSTTGSVERRNTVKQERRLAKDEMKAALEAGIEKSMQEMDDEEENLGYAETYSEYRPAKLRSGLSHPDSVVETASLSSVAPPEVRYNVSIPEELIDTGSISAIQLEAVIYACQAHESRLPSGERSGYLIGDGAGVGKGRTVACIIFENYLLGRKRSLWLSVSSDLKFDAERDLRDIGAKNIKVHALNKFKYAKISGKENGNVKKGCVFATYSSLIGECRTAKSKYRSRLKQLIQWCGQVTVLFYALFIFII</sequence>
<evidence type="ECO:0000313" key="5">
    <source>
        <dbReference type="EMBL" id="MFH4977065.1"/>
    </source>
</evidence>
<feature type="transmembrane region" description="Helical" evidence="3">
    <location>
        <begin position="827"/>
        <end position="845"/>
    </location>
</feature>
<dbReference type="SUPFAM" id="SSF52540">
    <property type="entry name" value="P-loop containing nucleoside triphosphate hydrolases"/>
    <property type="match status" value="1"/>
</dbReference>
<organism evidence="5 6">
    <name type="scientific">Gnathostoma spinigerum</name>
    <dbReference type="NCBI Taxonomy" id="75299"/>
    <lineage>
        <taxon>Eukaryota</taxon>
        <taxon>Metazoa</taxon>
        <taxon>Ecdysozoa</taxon>
        <taxon>Nematoda</taxon>
        <taxon>Chromadorea</taxon>
        <taxon>Rhabditida</taxon>
        <taxon>Spirurina</taxon>
        <taxon>Gnathostomatomorpha</taxon>
        <taxon>Gnathostomatoidea</taxon>
        <taxon>Gnathostomatidae</taxon>
        <taxon>Gnathostoma</taxon>
    </lineage>
</organism>
<dbReference type="EMBL" id="JBGFUD010002038">
    <property type="protein sequence ID" value="MFH4977065.1"/>
    <property type="molecule type" value="Genomic_DNA"/>
</dbReference>
<gene>
    <name evidence="5" type="ORF">AB6A40_003774</name>
</gene>